<dbReference type="InterPro" id="IPR023849">
    <property type="entry name" value="TQXA_dom"/>
</dbReference>
<dbReference type="NCBIfam" id="TIGR01167">
    <property type="entry name" value="LPXTG_anchor"/>
    <property type="match status" value="1"/>
</dbReference>
<evidence type="ECO:0000259" key="5">
    <source>
        <dbReference type="Pfam" id="PF08341"/>
    </source>
</evidence>
<name>A0ABW8CD45_9ACTN</name>
<dbReference type="NCBIfam" id="TIGR03934">
    <property type="entry name" value="TQXA_dom"/>
    <property type="match status" value="1"/>
</dbReference>
<keyword evidence="3" id="KW-0732">Signal</keyword>
<feature type="domain" description="Thioester" evidence="5">
    <location>
        <begin position="81"/>
        <end position="181"/>
    </location>
</feature>
<keyword evidence="7" id="KW-1185">Reference proteome</keyword>
<dbReference type="InterPro" id="IPR008475">
    <property type="entry name" value="PLipase_C_C"/>
</dbReference>
<organism evidence="6 7">
    <name type="scientific">Streptomyces fildesensis</name>
    <dbReference type="NCBI Taxonomy" id="375757"/>
    <lineage>
        <taxon>Bacteria</taxon>
        <taxon>Bacillati</taxon>
        <taxon>Actinomycetota</taxon>
        <taxon>Actinomycetes</taxon>
        <taxon>Kitasatosporales</taxon>
        <taxon>Streptomycetaceae</taxon>
        <taxon>Streptomyces</taxon>
    </lineage>
</organism>
<evidence type="ECO:0000313" key="6">
    <source>
        <dbReference type="EMBL" id="MFI9104363.1"/>
    </source>
</evidence>
<evidence type="ECO:0000313" key="7">
    <source>
        <dbReference type="Proteomes" id="UP001614394"/>
    </source>
</evidence>
<keyword evidence="2" id="KW-0812">Transmembrane</keyword>
<dbReference type="EMBL" id="JBITYG010000009">
    <property type="protein sequence ID" value="MFI9104363.1"/>
    <property type="molecule type" value="Genomic_DNA"/>
</dbReference>
<dbReference type="InterPro" id="IPR013552">
    <property type="entry name" value="Thioester_dom"/>
</dbReference>
<sequence length="463" mass="46337">MFKIQRRSAARLAAAGLATGLLAAGAISGAGAAFADGGATAVLGGLQADKSDGVVIHEGGKDKAVNAGLFTMDVGGGTIQTYCIDIHNPTQKHAKYQEVPWDSSSLHNNPDAGKINWILQHSYPQVADLAALAKASGSGPLTEKTAAAGTQVAIWRFSDKASVDANDPAAEKLAEYLGKTATDTPEPKATLTLDPPAVSGKSGDKLGPVTVHTTSATPVQIQPALDVPAGVKIVNKSGKAVTTASNGDQLFFSIPAGAADGTTSVTATAVTQVPVGRAFTGVDSKSQVQILAGSSATTATATATGTWAKKGPIPAVSATVDCAKNGVDVTASNKGDEAFTFELAGKKFSIEAGKSKTITVPVKEDQKYEITISGPNGFTKTFKGVLDCKTTGTPTPAPSTSTTQPSPASAGSTTGTTGGDLAQTGGSSATPMIAGIAVALVAVGGGAVFFLRRKKSAGTPAGQ</sequence>
<evidence type="ECO:0000256" key="3">
    <source>
        <dbReference type="SAM" id="SignalP"/>
    </source>
</evidence>
<feature type="compositionally biased region" description="Low complexity" evidence="1">
    <location>
        <begin position="390"/>
        <end position="415"/>
    </location>
</feature>
<dbReference type="InterPro" id="IPR006311">
    <property type="entry name" value="TAT_signal"/>
</dbReference>
<evidence type="ECO:0000256" key="2">
    <source>
        <dbReference type="SAM" id="Phobius"/>
    </source>
</evidence>
<dbReference type="Pfam" id="PF05506">
    <property type="entry name" value="PLipase_C_C"/>
    <property type="match status" value="1"/>
</dbReference>
<dbReference type="RefSeq" id="WP_399654545.1">
    <property type="nucleotide sequence ID" value="NZ_JBITYG010000009.1"/>
</dbReference>
<evidence type="ECO:0000259" key="4">
    <source>
        <dbReference type="Pfam" id="PF05506"/>
    </source>
</evidence>
<accession>A0ABW8CD45</accession>
<reference evidence="6 7" key="1">
    <citation type="submission" date="2024-10" db="EMBL/GenBank/DDBJ databases">
        <title>The Natural Products Discovery Center: Release of the First 8490 Sequenced Strains for Exploring Actinobacteria Biosynthetic Diversity.</title>
        <authorList>
            <person name="Kalkreuter E."/>
            <person name="Kautsar S.A."/>
            <person name="Yang D."/>
            <person name="Bader C.D."/>
            <person name="Teijaro C.N."/>
            <person name="Fluegel L."/>
            <person name="Davis C.M."/>
            <person name="Simpson J.R."/>
            <person name="Lauterbach L."/>
            <person name="Steele A.D."/>
            <person name="Gui C."/>
            <person name="Meng S."/>
            <person name="Li G."/>
            <person name="Viehrig K."/>
            <person name="Ye F."/>
            <person name="Su P."/>
            <person name="Kiefer A.F."/>
            <person name="Nichols A."/>
            <person name="Cepeda A.J."/>
            <person name="Yan W."/>
            <person name="Fan B."/>
            <person name="Jiang Y."/>
            <person name="Adhikari A."/>
            <person name="Zheng C.-J."/>
            <person name="Schuster L."/>
            <person name="Cowan T.M."/>
            <person name="Smanski M.J."/>
            <person name="Chevrette M.G."/>
            <person name="De Carvalho L.P.S."/>
            <person name="Shen B."/>
        </authorList>
    </citation>
    <scope>NUCLEOTIDE SEQUENCE [LARGE SCALE GENOMIC DNA]</scope>
    <source>
        <strain evidence="6 7">NPDC053399</strain>
    </source>
</reference>
<feature type="transmembrane region" description="Helical" evidence="2">
    <location>
        <begin position="432"/>
        <end position="451"/>
    </location>
</feature>
<dbReference type="NCBIfam" id="NF041528">
    <property type="entry name" value="strep_LAETG"/>
    <property type="match status" value="1"/>
</dbReference>
<feature type="region of interest" description="Disordered" evidence="1">
    <location>
        <begin position="389"/>
        <end position="424"/>
    </location>
</feature>
<gene>
    <name evidence="6" type="ORF">ACIGXA_27990</name>
</gene>
<keyword evidence="2" id="KW-1133">Transmembrane helix</keyword>
<evidence type="ECO:0000256" key="1">
    <source>
        <dbReference type="SAM" id="MobiDB-lite"/>
    </source>
</evidence>
<dbReference type="Proteomes" id="UP001614394">
    <property type="component" value="Unassembled WGS sequence"/>
</dbReference>
<dbReference type="PROSITE" id="PS51318">
    <property type="entry name" value="TAT"/>
    <property type="match status" value="1"/>
</dbReference>
<feature type="chain" id="PRO_5046283928" evidence="3">
    <location>
        <begin position="36"/>
        <end position="463"/>
    </location>
</feature>
<feature type="domain" description="Bacterial phospholipase C C-terminal" evidence="4">
    <location>
        <begin position="314"/>
        <end position="384"/>
    </location>
</feature>
<comment type="caution">
    <text evidence="6">The sequence shown here is derived from an EMBL/GenBank/DDBJ whole genome shotgun (WGS) entry which is preliminary data.</text>
</comment>
<protein>
    <submittedName>
        <fullName evidence="6">LAETG motif-containing sortase-dependent surface protein</fullName>
    </submittedName>
</protein>
<proteinExistence type="predicted"/>
<keyword evidence="2" id="KW-0472">Membrane</keyword>
<feature type="signal peptide" evidence="3">
    <location>
        <begin position="1"/>
        <end position="35"/>
    </location>
</feature>
<dbReference type="Pfam" id="PF08341">
    <property type="entry name" value="TED"/>
    <property type="match status" value="1"/>
</dbReference>